<dbReference type="PROSITE" id="PS51755">
    <property type="entry name" value="OMPR_PHOB"/>
    <property type="match status" value="1"/>
</dbReference>
<dbReference type="SMART" id="SM00862">
    <property type="entry name" value="Trans_reg_C"/>
    <property type="match status" value="1"/>
</dbReference>
<accession>A0A317Q224</accession>
<dbReference type="OrthoDB" id="5801519at2"/>
<organism evidence="4 5">
    <name type="scientific">Mangrovibacter plantisponsor</name>
    <dbReference type="NCBI Taxonomy" id="451513"/>
    <lineage>
        <taxon>Bacteria</taxon>
        <taxon>Pseudomonadati</taxon>
        <taxon>Pseudomonadota</taxon>
        <taxon>Gammaproteobacteria</taxon>
        <taxon>Enterobacterales</taxon>
        <taxon>Enterobacteriaceae</taxon>
        <taxon>Mangrovibacter</taxon>
    </lineage>
</organism>
<dbReference type="Pfam" id="PF00486">
    <property type="entry name" value="Trans_reg_C"/>
    <property type="match status" value="1"/>
</dbReference>
<feature type="DNA-binding region" description="OmpR/PhoB-type" evidence="2">
    <location>
        <begin position="1"/>
        <end position="111"/>
    </location>
</feature>
<dbReference type="RefSeq" id="WP_110025907.1">
    <property type="nucleotide sequence ID" value="NZ_QGTS01000006.1"/>
</dbReference>
<gene>
    <name evidence="4" type="ORF">DES37_106296</name>
</gene>
<sequence>MKYVIAGSIIYDTESGTLAVKETGSLAGSPVLEEKKLTHTANRILSLLIASPGQVLERSYLLETVWESAGHVSSSSSLNQYVSILRKILTSLTDIEETIIAVPRVGFYFSADIEILPWHDISQPDTQQPVEVQRNAAAKLKLPWRIVIPAALITLLVLANIAIRLDDDTGARFTRLYNAGTIGKCQLQTFEQLRGSLQQKLLNMMSHFQPDMAARCEKQPFAVTVQVQRSVFYGGRGRVFYSLCPLDDASKKVIYCENHYTFDGEWK</sequence>
<dbReference type="InterPro" id="IPR036388">
    <property type="entry name" value="WH-like_DNA-bd_sf"/>
</dbReference>
<dbReference type="EMBL" id="QGTS01000006">
    <property type="protein sequence ID" value="PWW09172.1"/>
    <property type="molecule type" value="Genomic_DNA"/>
</dbReference>
<dbReference type="AlphaFoldDB" id="A0A317Q224"/>
<keyword evidence="1 2" id="KW-0238">DNA-binding</keyword>
<evidence type="ECO:0000313" key="5">
    <source>
        <dbReference type="Proteomes" id="UP000246744"/>
    </source>
</evidence>
<reference evidence="4 5" key="1">
    <citation type="submission" date="2018-05" db="EMBL/GenBank/DDBJ databases">
        <title>Genomic Encyclopedia of Type Strains, Phase IV (KMG-IV): sequencing the most valuable type-strain genomes for metagenomic binning, comparative biology and taxonomic classification.</title>
        <authorList>
            <person name="Goeker M."/>
        </authorList>
    </citation>
    <scope>NUCLEOTIDE SEQUENCE [LARGE SCALE GENOMIC DNA]</scope>
    <source>
        <strain evidence="4 5">DSM 19579</strain>
    </source>
</reference>
<keyword evidence="5" id="KW-1185">Reference proteome</keyword>
<dbReference type="Proteomes" id="UP000246744">
    <property type="component" value="Unassembled WGS sequence"/>
</dbReference>
<evidence type="ECO:0000256" key="1">
    <source>
        <dbReference type="ARBA" id="ARBA00023125"/>
    </source>
</evidence>
<evidence type="ECO:0000313" key="4">
    <source>
        <dbReference type="EMBL" id="PWW09172.1"/>
    </source>
</evidence>
<name>A0A317Q224_9ENTR</name>
<comment type="caution">
    <text evidence="4">The sequence shown here is derived from an EMBL/GenBank/DDBJ whole genome shotgun (WGS) entry which is preliminary data.</text>
</comment>
<feature type="domain" description="OmpR/PhoB-type" evidence="3">
    <location>
        <begin position="1"/>
        <end position="111"/>
    </location>
</feature>
<evidence type="ECO:0000256" key="2">
    <source>
        <dbReference type="PROSITE-ProRule" id="PRU01091"/>
    </source>
</evidence>
<evidence type="ECO:0000259" key="3">
    <source>
        <dbReference type="PROSITE" id="PS51755"/>
    </source>
</evidence>
<dbReference type="GO" id="GO:0006355">
    <property type="term" value="P:regulation of DNA-templated transcription"/>
    <property type="evidence" value="ECO:0007669"/>
    <property type="project" value="InterPro"/>
</dbReference>
<dbReference type="SUPFAM" id="SSF46894">
    <property type="entry name" value="C-terminal effector domain of the bipartite response regulators"/>
    <property type="match status" value="1"/>
</dbReference>
<proteinExistence type="predicted"/>
<dbReference type="Gene3D" id="1.10.10.10">
    <property type="entry name" value="Winged helix-like DNA-binding domain superfamily/Winged helix DNA-binding domain"/>
    <property type="match status" value="1"/>
</dbReference>
<dbReference type="GO" id="GO:0000160">
    <property type="term" value="P:phosphorelay signal transduction system"/>
    <property type="evidence" value="ECO:0007669"/>
    <property type="project" value="InterPro"/>
</dbReference>
<dbReference type="GO" id="GO:0003677">
    <property type="term" value="F:DNA binding"/>
    <property type="evidence" value="ECO:0007669"/>
    <property type="project" value="UniProtKB-UniRule"/>
</dbReference>
<protein>
    <submittedName>
        <fullName evidence="4">DNA-binding winged helix-turn-helix (WHTH) protein</fullName>
    </submittedName>
</protein>
<dbReference type="InterPro" id="IPR001867">
    <property type="entry name" value="OmpR/PhoB-type_DNA-bd"/>
</dbReference>
<dbReference type="InterPro" id="IPR016032">
    <property type="entry name" value="Sig_transdc_resp-reg_C-effctor"/>
</dbReference>